<dbReference type="SMART" id="SM00044">
    <property type="entry name" value="CYCc"/>
    <property type="match status" value="1"/>
</dbReference>
<dbReference type="PANTHER" id="PTHR43081:SF1">
    <property type="entry name" value="ADENYLATE CYCLASE, TERMINAL-DIFFERENTIATION SPECIFIC"/>
    <property type="match status" value="1"/>
</dbReference>
<feature type="transmembrane region" description="Helical" evidence="1">
    <location>
        <begin position="158"/>
        <end position="176"/>
    </location>
</feature>
<reference evidence="3 4" key="1">
    <citation type="submission" date="2016-04" db="EMBL/GenBank/DDBJ databases">
        <authorList>
            <person name="Evans L.H."/>
            <person name="Alamgir A."/>
            <person name="Owens N."/>
            <person name="Weber N.D."/>
            <person name="Virtaneva K."/>
            <person name="Barbian K."/>
            <person name="Babar A."/>
            <person name="Rosenke K."/>
        </authorList>
    </citation>
    <scope>NUCLEOTIDE SEQUENCE [LARGE SCALE GENOMIC DNA]</scope>
    <source>
        <strain evidence="3 4">JL2886</strain>
    </source>
</reference>
<dbReference type="PATRIC" id="fig|60890.4.peg.2057"/>
<feature type="domain" description="Guanylate cyclase" evidence="2">
    <location>
        <begin position="276"/>
        <end position="407"/>
    </location>
</feature>
<name>A0A1B0ZS54_9RHOB</name>
<feature type="transmembrane region" description="Helical" evidence="1">
    <location>
        <begin position="135"/>
        <end position="151"/>
    </location>
</feature>
<dbReference type="SUPFAM" id="SSF55073">
    <property type="entry name" value="Nucleotide cyclase"/>
    <property type="match status" value="1"/>
</dbReference>
<dbReference type="Pfam" id="PF00211">
    <property type="entry name" value="Guanylate_cyc"/>
    <property type="match status" value="1"/>
</dbReference>
<keyword evidence="1" id="KW-0812">Transmembrane</keyword>
<dbReference type="RefSeq" id="WP_065271898.1">
    <property type="nucleotide sequence ID" value="NZ_CP015124.1"/>
</dbReference>
<feature type="transmembrane region" description="Helical" evidence="1">
    <location>
        <begin position="69"/>
        <end position="85"/>
    </location>
</feature>
<keyword evidence="1" id="KW-0472">Membrane</keyword>
<dbReference type="InterPro" id="IPR029787">
    <property type="entry name" value="Nucleotide_cyclase"/>
</dbReference>
<dbReference type="GO" id="GO:0004016">
    <property type="term" value="F:adenylate cyclase activity"/>
    <property type="evidence" value="ECO:0007669"/>
    <property type="project" value="UniProtKB-ARBA"/>
</dbReference>
<sequence>MADTALGAAQQMRAAETVNAADPVGDSQYAAAALEAHKREGLELAVRARWIAMAVISVFLVAVSPTWDVLYYHGILLLLCLNGWLIQRYGQVGRSRVELLLIFMDLLIMTVGMVAPNPFSPSDLPLAMQYRIDNFLYFFVILAGGTLAFSWRTVIAIGVWTSAMWAAGLGLAWWFADPFPELTAATQAAFGPGTELASIMDPNSFNIPLRIQEIFVFLLVAVTLGISARRFSRLLMDNAGLERERANLSRYFSPNVVDQLSQNDDPLKQVRSQDVGVLFIDIVGFTRMSAGQDPHRVIELLRAFHARMEREVFRHRGTLDKYLGDGLMATFGTPMAGPQDATDTLACAIAMQEALADWNRDRRRRGEPEICAGIGIHYGETVLGDIGANRLEYAVIGTAVNVAARLEEMTRRLQAQIVMSDDLRGQVMAEGQAPELLNDFTCHDGQDIRGLDQSMRVWSVTATCG</sequence>
<protein>
    <submittedName>
        <fullName evidence="3">Guanylate cyclase</fullName>
    </submittedName>
</protein>
<dbReference type="InterPro" id="IPR001054">
    <property type="entry name" value="A/G_cyclase"/>
</dbReference>
<evidence type="ECO:0000313" key="3">
    <source>
        <dbReference type="EMBL" id="ANP37017.1"/>
    </source>
</evidence>
<evidence type="ECO:0000259" key="2">
    <source>
        <dbReference type="PROSITE" id="PS50125"/>
    </source>
</evidence>
<dbReference type="GO" id="GO:0035556">
    <property type="term" value="P:intracellular signal transduction"/>
    <property type="evidence" value="ECO:0007669"/>
    <property type="project" value="InterPro"/>
</dbReference>
<feature type="transmembrane region" description="Helical" evidence="1">
    <location>
        <begin position="44"/>
        <end position="63"/>
    </location>
</feature>
<evidence type="ECO:0000313" key="4">
    <source>
        <dbReference type="Proteomes" id="UP000092565"/>
    </source>
</evidence>
<dbReference type="Gene3D" id="3.30.70.1230">
    <property type="entry name" value="Nucleotide cyclase"/>
    <property type="match status" value="1"/>
</dbReference>
<gene>
    <name evidence="3" type="ORF">JL2886_02125</name>
</gene>
<evidence type="ECO:0000256" key="1">
    <source>
        <dbReference type="SAM" id="Phobius"/>
    </source>
</evidence>
<dbReference type="GO" id="GO:0009190">
    <property type="term" value="P:cyclic nucleotide biosynthetic process"/>
    <property type="evidence" value="ECO:0007669"/>
    <property type="project" value="InterPro"/>
</dbReference>
<accession>A0A1B0ZS54</accession>
<organism evidence="3 4">
    <name type="scientific">Phaeobacter gallaeciensis</name>
    <dbReference type="NCBI Taxonomy" id="60890"/>
    <lineage>
        <taxon>Bacteria</taxon>
        <taxon>Pseudomonadati</taxon>
        <taxon>Pseudomonadota</taxon>
        <taxon>Alphaproteobacteria</taxon>
        <taxon>Rhodobacterales</taxon>
        <taxon>Roseobacteraceae</taxon>
        <taxon>Phaeobacter</taxon>
    </lineage>
</organism>
<dbReference type="CDD" id="cd07302">
    <property type="entry name" value="CHD"/>
    <property type="match status" value="1"/>
</dbReference>
<keyword evidence="4" id="KW-1185">Reference proteome</keyword>
<dbReference type="AlphaFoldDB" id="A0A1B0ZS54"/>
<dbReference type="PANTHER" id="PTHR43081">
    <property type="entry name" value="ADENYLATE CYCLASE, TERMINAL-DIFFERENTIATION SPECIFIC-RELATED"/>
    <property type="match status" value="1"/>
</dbReference>
<keyword evidence="1" id="KW-1133">Transmembrane helix</keyword>
<dbReference type="EMBL" id="CP015124">
    <property type="protein sequence ID" value="ANP37017.1"/>
    <property type="molecule type" value="Genomic_DNA"/>
</dbReference>
<proteinExistence type="predicted"/>
<feature type="transmembrane region" description="Helical" evidence="1">
    <location>
        <begin position="97"/>
        <end position="115"/>
    </location>
</feature>
<dbReference type="Proteomes" id="UP000092565">
    <property type="component" value="Chromosome"/>
</dbReference>
<dbReference type="InterPro" id="IPR050697">
    <property type="entry name" value="Adenylyl/Guanylyl_Cyclase_3/4"/>
</dbReference>
<feature type="transmembrane region" description="Helical" evidence="1">
    <location>
        <begin position="207"/>
        <end position="226"/>
    </location>
</feature>
<dbReference type="PROSITE" id="PS50125">
    <property type="entry name" value="GUANYLATE_CYCLASE_2"/>
    <property type="match status" value="1"/>
</dbReference>